<evidence type="ECO:0000256" key="3">
    <source>
        <dbReference type="ARBA" id="ARBA00008670"/>
    </source>
</evidence>
<dbReference type="GO" id="GO:2001238">
    <property type="term" value="P:positive regulation of extrinsic apoptotic signaling pathway"/>
    <property type="evidence" value="ECO:0007669"/>
    <property type="project" value="UniProtKB-ARBA"/>
</dbReference>
<accession>A0A8C5QKM4</accession>
<evidence type="ECO:0000256" key="17">
    <source>
        <dbReference type="ARBA" id="ARBA00074586"/>
    </source>
</evidence>
<comment type="subcellular location">
    <subcellularLocation>
        <location evidence="1">Cell membrane</location>
        <topology evidence="1">Single-pass type II membrane protein</topology>
    </subcellularLocation>
    <subcellularLocation>
        <location evidence="2">Secreted</location>
    </subcellularLocation>
</comment>
<evidence type="ECO:0000313" key="22">
    <source>
        <dbReference type="Ensembl" id="ENSLLEP00000039590.1"/>
    </source>
</evidence>
<keyword evidence="4" id="KW-1003">Cell membrane</keyword>
<name>A0A8C5QKM4_9ANUR</name>
<keyword evidence="7" id="KW-0597">Phosphoprotein</keyword>
<evidence type="ECO:0000256" key="10">
    <source>
        <dbReference type="ARBA" id="ARBA00022723"/>
    </source>
</evidence>
<dbReference type="Ensembl" id="ENSLLET00000041181.1">
    <property type="protein sequence ID" value="ENSLLEP00000039590.1"/>
    <property type="gene ID" value="ENSLLEG00000025153.1"/>
</dbReference>
<keyword evidence="9" id="KW-0053">Apoptosis</keyword>
<dbReference type="PANTHER" id="PTHR11471">
    <property type="entry name" value="TUMOR NECROSIS FACTOR FAMILY MEMBER"/>
    <property type="match status" value="1"/>
</dbReference>
<evidence type="ECO:0000256" key="6">
    <source>
        <dbReference type="ARBA" id="ARBA00022525"/>
    </source>
</evidence>
<keyword evidence="23" id="KW-1185">Reference proteome</keyword>
<evidence type="ECO:0000313" key="23">
    <source>
        <dbReference type="Proteomes" id="UP000694569"/>
    </source>
</evidence>
<feature type="transmembrane region" description="Helical" evidence="20">
    <location>
        <begin position="14"/>
        <end position="34"/>
    </location>
</feature>
<evidence type="ECO:0000256" key="14">
    <source>
        <dbReference type="ARBA" id="ARBA00023136"/>
    </source>
</evidence>
<reference evidence="22" key="1">
    <citation type="submission" date="2025-08" db="UniProtKB">
        <authorList>
            <consortium name="Ensembl"/>
        </authorList>
    </citation>
    <scope>IDENTIFICATION</scope>
</reference>
<keyword evidence="13 20" id="KW-1133">Transmembrane helix</keyword>
<keyword evidence="5" id="KW-0202">Cytokine</keyword>
<evidence type="ECO:0000256" key="8">
    <source>
        <dbReference type="ARBA" id="ARBA00022692"/>
    </source>
</evidence>
<dbReference type="AlphaFoldDB" id="A0A8C5QKM4"/>
<dbReference type="GeneTree" id="ENSGT01130000278318"/>
<evidence type="ECO:0000259" key="21">
    <source>
        <dbReference type="PROSITE" id="PS50049"/>
    </source>
</evidence>
<evidence type="ECO:0000256" key="13">
    <source>
        <dbReference type="ARBA" id="ARBA00022989"/>
    </source>
</evidence>
<dbReference type="OrthoDB" id="9446605at2759"/>
<evidence type="ECO:0000256" key="16">
    <source>
        <dbReference type="ARBA" id="ARBA00063957"/>
    </source>
</evidence>
<evidence type="ECO:0000256" key="7">
    <source>
        <dbReference type="ARBA" id="ARBA00022553"/>
    </source>
</evidence>
<comment type="subunit">
    <text evidence="16">Homotrimer. One TNFSF10 homotrimer interacts with three TNFSF10A mononers. One TNFSF10 homotrimer interacts with three TNFSF10B mononers.</text>
</comment>
<dbReference type="FunFam" id="2.60.120.40:FF:000014">
    <property type="entry name" value="Tumor necrosis factor ligand superfamily member"/>
    <property type="match status" value="1"/>
</dbReference>
<keyword evidence="8 20" id="KW-0812">Transmembrane</keyword>
<sequence>MSATGSTHSSQRGLILLLAAVLQCVFIAVTYVYFTHELKQLREAYIKSNIACLNEDNFGAVHTSDPRNLDPMDPCWEVKYQLQSLIKKIIAKQYKSQAPEQVILSEVQTPGNGEALIQEMPTRVAAAHVTGSNVKHSNPVGRSLIRYDGQKIVDWKSYKQPSFLNNIEINHGELVIKKSGFYYIYSQTYFRQRAEVKTEEGKGTQLVQRVYKITAYPDPILVMKNIKTSCWSKDAEYALNSIYQGGIYKFNENDRIFVTVSDISILDMDEKGTYFGAFLLF</sequence>
<dbReference type="Proteomes" id="UP000694569">
    <property type="component" value="Unplaced"/>
</dbReference>
<keyword evidence="10 19" id="KW-0479">Metal-binding</keyword>
<dbReference type="PROSITE" id="PS50049">
    <property type="entry name" value="THD_2"/>
    <property type="match status" value="1"/>
</dbReference>
<keyword evidence="11 19" id="KW-0862">Zinc</keyword>
<evidence type="ECO:0000256" key="18">
    <source>
        <dbReference type="ARBA" id="ARBA00083215"/>
    </source>
</evidence>
<dbReference type="Pfam" id="PF00229">
    <property type="entry name" value="TNF"/>
    <property type="match status" value="1"/>
</dbReference>
<evidence type="ECO:0000256" key="4">
    <source>
        <dbReference type="ARBA" id="ARBA00022475"/>
    </source>
</evidence>
<dbReference type="GO" id="GO:0006955">
    <property type="term" value="P:immune response"/>
    <property type="evidence" value="ECO:0007669"/>
    <property type="project" value="InterPro"/>
</dbReference>
<dbReference type="GO" id="GO:0046872">
    <property type="term" value="F:metal ion binding"/>
    <property type="evidence" value="ECO:0007669"/>
    <property type="project" value="UniProtKB-KW"/>
</dbReference>
<protein>
    <recommendedName>
        <fullName evidence="17">Tumor necrosis factor ligand superfamily member 10</fullName>
    </recommendedName>
    <alternativeName>
        <fullName evidence="18">TNF-related apoptosis-inducing ligand</fullName>
    </alternativeName>
</protein>
<evidence type="ECO:0000256" key="9">
    <source>
        <dbReference type="ARBA" id="ARBA00022703"/>
    </source>
</evidence>
<evidence type="ECO:0000256" key="12">
    <source>
        <dbReference type="ARBA" id="ARBA00022968"/>
    </source>
</evidence>
<dbReference type="InterPro" id="IPR008983">
    <property type="entry name" value="Tumour_necrosis_fac-like_dom"/>
</dbReference>
<evidence type="ECO:0000256" key="2">
    <source>
        <dbReference type="ARBA" id="ARBA00004613"/>
    </source>
</evidence>
<dbReference type="PROSITE" id="PS00251">
    <property type="entry name" value="THD_1"/>
    <property type="match status" value="1"/>
</dbReference>
<comment type="function">
    <text evidence="15">Cytokine that binds to TNFRSF10A/TRAILR1, TNFRSF10B/TRAILR2, TNFRSF10C/TRAILR3, TNFRSF10D/TRAILR4 and possibly also to TNFRSF11B/OPG. Induces apoptosis. Its activity may be modulated by binding to the decoy receptors TNFRSF10C/TRAILR3, TNFRSF10D/TRAILR4 and TNFRSF11B/OPG that cannot induce apoptosis.</text>
</comment>
<evidence type="ECO:0000256" key="20">
    <source>
        <dbReference type="SAM" id="Phobius"/>
    </source>
</evidence>
<feature type="binding site" evidence="19">
    <location>
        <position position="230"/>
    </location>
    <ligand>
        <name>Zn(2+)</name>
        <dbReference type="ChEBI" id="CHEBI:29105"/>
        <note>ligand shared between all trimeric partners</note>
    </ligand>
</feature>
<gene>
    <name evidence="22" type="primary">TNFSF10</name>
</gene>
<dbReference type="Gene3D" id="2.60.120.40">
    <property type="match status" value="1"/>
</dbReference>
<dbReference type="SUPFAM" id="SSF49842">
    <property type="entry name" value="TNF-like"/>
    <property type="match status" value="1"/>
</dbReference>
<dbReference type="CDD" id="cd00184">
    <property type="entry name" value="TNF"/>
    <property type="match status" value="1"/>
</dbReference>
<evidence type="ECO:0000256" key="11">
    <source>
        <dbReference type="ARBA" id="ARBA00022833"/>
    </source>
</evidence>
<dbReference type="PANTHER" id="PTHR11471:SF27">
    <property type="entry name" value="TUMOR NECROSIS FACTOR LIGAND SUPERFAMILY MEMBER 10"/>
    <property type="match status" value="1"/>
</dbReference>
<dbReference type="SMART" id="SM00207">
    <property type="entry name" value="TNF"/>
    <property type="match status" value="1"/>
</dbReference>
<evidence type="ECO:0000256" key="15">
    <source>
        <dbReference type="ARBA" id="ARBA00055277"/>
    </source>
</evidence>
<dbReference type="GO" id="GO:0005886">
    <property type="term" value="C:plasma membrane"/>
    <property type="evidence" value="ECO:0007669"/>
    <property type="project" value="UniProtKB-SubCell"/>
</dbReference>
<keyword evidence="14 20" id="KW-0472">Membrane</keyword>
<keyword evidence="12" id="KW-0735">Signal-anchor</keyword>
<evidence type="ECO:0000256" key="5">
    <source>
        <dbReference type="ARBA" id="ARBA00022514"/>
    </source>
</evidence>
<dbReference type="GO" id="GO:0005615">
    <property type="term" value="C:extracellular space"/>
    <property type="evidence" value="ECO:0007669"/>
    <property type="project" value="UniProtKB-KW"/>
</dbReference>
<feature type="domain" description="THD" evidence="21">
    <location>
        <begin position="125"/>
        <end position="280"/>
    </location>
</feature>
<dbReference type="GO" id="GO:0006915">
    <property type="term" value="P:apoptotic process"/>
    <property type="evidence" value="ECO:0007669"/>
    <property type="project" value="UniProtKB-KW"/>
</dbReference>
<dbReference type="GO" id="GO:0005164">
    <property type="term" value="F:tumor necrosis factor receptor binding"/>
    <property type="evidence" value="ECO:0007669"/>
    <property type="project" value="InterPro"/>
</dbReference>
<dbReference type="InterPro" id="IPR021184">
    <property type="entry name" value="TNF_CS"/>
</dbReference>
<evidence type="ECO:0000256" key="19">
    <source>
        <dbReference type="PIRSR" id="PIRSR038013-50"/>
    </source>
</evidence>
<dbReference type="PIRSF" id="PIRSF038013">
    <property type="entry name" value="TNF10_TNF11"/>
    <property type="match status" value="1"/>
</dbReference>
<organism evidence="22 23">
    <name type="scientific">Leptobrachium leishanense</name>
    <name type="common">Leishan spiny toad</name>
    <dbReference type="NCBI Taxonomy" id="445787"/>
    <lineage>
        <taxon>Eukaryota</taxon>
        <taxon>Metazoa</taxon>
        <taxon>Chordata</taxon>
        <taxon>Craniata</taxon>
        <taxon>Vertebrata</taxon>
        <taxon>Euteleostomi</taxon>
        <taxon>Amphibia</taxon>
        <taxon>Batrachia</taxon>
        <taxon>Anura</taxon>
        <taxon>Pelobatoidea</taxon>
        <taxon>Megophryidae</taxon>
        <taxon>Leptobrachium</taxon>
    </lineage>
</organism>
<reference evidence="22" key="2">
    <citation type="submission" date="2025-09" db="UniProtKB">
        <authorList>
            <consortium name="Ensembl"/>
        </authorList>
    </citation>
    <scope>IDENTIFICATION</scope>
</reference>
<keyword evidence="6" id="KW-0964">Secreted</keyword>
<dbReference type="GO" id="GO:0005125">
    <property type="term" value="F:cytokine activity"/>
    <property type="evidence" value="ECO:0007669"/>
    <property type="project" value="UniProtKB-KW"/>
</dbReference>
<comment type="similarity">
    <text evidence="3">Belongs to the tumor necrosis factor family.</text>
</comment>
<dbReference type="InterPro" id="IPR017355">
    <property type="entry name" value="TNF_ligand_10/11"/>
</dbReference>
<dbReference type="InterPro" id="IPR006052">
    <property type="entry name" value="TNF_dom"/>
</dbReference>
<evidence type="ECO:0000256" key="1">
    <source>
        <dbReference type="ARBA" id="ARBA00004401"/>
    </source>
</evidence>
<proteinExistence type="inferred from homology"/>